<evidence type="ECO:0000313" key="6">
    <source>
        <dbReference type="EMBL" id="KAL1514615.1"/>
    </source>
</evidence>
<gene>
    <name evidence="6" type="ORF">AB1Y20_003709</name>
</gene>
<feature type="region of interest" description="Disordered" evidence="4">
    <location>
        <begin position="327"/>
        <end position="420"/>
    </location>
</feature>
<dbReference type="SMART" id="SM00054">
    <property type="entry name" value="EFh"/>
    <property type="match status" value="1"/>
</dbReference>
<proteinExistence type="predicted"/>
<dbReference type="InterPro" id="IPR011992">
    <property type="entry name" value="EF-hand-dom_pair"/>
</dbReference>
<dbReference type="SUPFAM" id="SSF47473">
    <property type="entry name" value="EF-hand"/>
    <property type="match status" value="1"/>
</dbReference>
<evidence type="ECO:0000256" key="3">
    <source>
        <dbReference type="SAM" id="Coils"/>
    </source>
</evidence>
<keyword evidence="2 3" id="KW-0175">Coiled coil</keyword>
<dbReference type="InterPro" id="IPR018247">
    <property type="entry name" value="EF_Hand_1_Ca_BS"/>
</dbReference>
<organism evidence="6 7">
    <name type="scientific">Prymnesium parvum</name>
    <name type="common">Toxic golden alga</name>
    <dbReference type="NCBI Taxonomy" id="97485"/>
    <lineage>
        <taxon>Eukaryota</taxon>
        <taxon>Haptista</taxon>
        <taxon>Haptophyta</taxon>
        <taxon>Prymnesiophyceae</taxon>
        <taxon>Prymnesiales</taxon>
        <taxon>Prymnesiaceae</taxon>
        <taxon>Prymnesium</taxon>
    </lineage>
</organism>
<feature type="compositionally biased region" description="Acidic residues" evidence="4">
    <location>
        <begin position="192"/>
        <end position="202"/>
    </location>
</feature>
<dbReference type="InterPro" id="IPR002048">
    <property type="entry name" value="EF_hand_dom"/>
</dbReference>
<feature type="compositionally biased region" description="Low complexity" evidence="4">
    <location>
        <begin position="329"/>
        <end position="361"/>
    </location>
</feature>
<dbReference type="Proteomes" id="UP001515480">
    <property type="component" value="Unassembled WGS sequence"/>
</dbReference>
<evidence type="ECO:0000259" key="5">
    <source>
        <dbReference type="PROSITE" id="PS50222"/>
    </source>
</evidence>
<feature type="compositionally biased region" description="Low complexity" evidence="4">
    <location>
        <begin position="516"/>
        <end position="531"/>
    </location>
</feature>
<feature type="region of interest" description="Disordered" evidence="4">
    <location>
        <begin position="471"/>
        <end position="494"/>
    </location>
</feature>
<dbReference type="GO" id="GO:0005509">
    <property type="term" value="F:calcium ion binding"/>
    <property type="evidence" value="ECO:0007669"/>
    <property type="project" value="InterPro"/>
</dbReference>
<keyword evidence="1" id="KW-0106">Calcium</keyword>
<feature type="domain" description="EF-hand" evidence="5">
    <location>
        <begin position="255"/>
        <end position="290"/>
    </location>
</feature>
<accession>A0AB34J715</accession>
<name>A0AB34J715_PRYPA</name>
<feature type="region of interest" description="Disordered" evidence="4">
    <location>
        <begin position="506"/>
        <end position="537"/>
    </location>
</feature>
<dbReference type="EMBL" id="JBGBPQ010000012">
    <property type="protein sequence ID" value="KAL1514615.1"/>
    <property type="molecule type" value="Genomic_DNA"/>
</dbReference>
<feature type="region of interest" description="Disordered" evidence="4">
    <location>
        <begin position="1"/>
        <end position="27"/>
    </location>
</feature>
<evidence type="ECO:0000256" key="1">
    <source>
        <dbReference type="ARBA" id="ARBA00022837"/>
    </source>
</evidence>
<feature type="region of interest" description="Disordered" evidence="4">
    <location>
        <begin position="87"/>
        <end position="113"/>
    </location>
</feature>
<sequence length="1022" mass="113378">MPGVPPSSALFNAPMKPTKPKETAPQILTFRRRLYEPDSLMPANDQWNPAARLADMRDNYDRLIVELGVSPRGSGGHSARLPRVPASRQWQHGVRAKRNQLDDGPSASGARSQVQQVVATARLLQRVDALTAEGKLSAAEGERLRKLWHVQESLLRGGDEEGAMLDNFQQILAIMQQPPVEAAAEGDKSTPDEEGAPADAAEETARGDADGAPASEEAAEAEAEAETEEGEAQATEGRAVVHEEVWPRIVQHTRKAGARVMDVFKKLDVDQNGTLSKEELVLGFHDLGLNLSPEEAEEVIRRCGAGEDGVNYKQLYKQLRWTPERARVSTRLPAPTAAPARTAPTRSAPLPQASQKTASSKSKSRELDTAKAAAIAGDEELTKRDLRSEPLTAKQKAEQQLQSGRLPSLSPDDEDGHDTAVFRKKDHTGDDFVWSQLSQRLAPHGVAAAPSWQKSALDRVHWKVELQRAQRRRDQLAARPPKVPSWEAPPKSKRKLIERELRQIQDEQQEAEEPLGSPSSGSRGRTTSRVGDTSKDLGGAAKDYRVVVNAAQELLNSHEVEDMTPAYLKKLKQLAATFDAEMMGRLNRMAYYEQGLQQLQLQRQEIEASLDVIKAGVETELHSSARSQDVRIAAKKEVAHRQRLEVGLVEVQSKANEMESATQSLMHVINSLRITRTKHVQMIKTLVDKERKMDADSQFLISSASGAMEERERLRAKMERLKHESESWKGLQLREAQTLHEQLSELDEEHERLEGNLNAIQEHLKRTEFQRVRGGRKEEETRERRFGFLREQCEGWQAEFARVTDITGVSFSQGRRDAVEKVVAIYREKEARNKSLYKYVTEDVVVEMEKVEEEVSRLQQEASLREAALAEPDDLASAADVPASDTGKPEERVGVISGVEATIEAVLPLFEQLGGVLNVSLPRHMQGKPLTLMTLEPFLTHMEEAMDDAISAAHCICRARQPPPPPGEEEGTARKAPATISDSESLVIVKNFVKPRKLSTYDPAAKLHKRGAADAADIIDVA</sequence>
<feature type="coiled-coil region" evidence="3">
    <location>
        <begin position="704"/>
        <end position="770"/>
    </location>
</feature>
<evidence type="ECO:0000313" key="7">
    <source>
        <dbReference type="Proteomes" id="UP001515480"/>
    </source>
</evidence>
<comment type="caution">
    <text evidence="6">The sequence shown here is derived from an EMBL/GenBank/DDBJ whole genome shotgun (WGS) entry which is preliminary data.</text>
</comment>
<feature type="region of interest" description="Disordered" evidence="4">
    <location>
        <begin position="869"/>
        <end position="890"/>
    </location>
</feature>
<dbReference type="CDD" id="cd00051">
    <property type="entry name" value="EFh"/>
    <property type="match status" value="1"/>
</dbReference>
<reference evidence="6 7" key="1">
    <citation type="journal article" date="2024" name="Science">
        <title>Giant polyketide synthase enzymes in the biosynthesis of giant marine polyether toxins.</title>
        <authorList>
            <person name="Fallon T.R."/>
            <person name="Shende V.V."/>
            <person name="Wierzbicki I.H."/>
            <person name="Pendleton A.L."/>
            <person name="Watervoot N.F."/>
            <person name="Auber R.P."/>
            <person name="Gonzalez D.J."/>
            <person name="Wisecaver J.H."/>
            <person name="Moore B.S."/>
        </authorList>
    </citation>
    <scope>NUCLEOTIDE SEQUENCE [LARGE SCALE GENOMIC DNA]</scope>
    <source>
        <strain evidence="6 7">12B1</strain>
    </source>
</reference>
<evidence type="ECO:0000256" key="4">
    <source>
        <dbReference type="SAM" id="MobiDB-lite"/>
    </source>
</evidence>
<dbReference type="PROSITE" id="PS50222">
    <property type="entry name" value="EF_HAND_2"/>
    <property type="match status" value="1"/>
</dbReference>
<dbReference type="Pfam" id="PF21773">
    <property type="entry name" value="ODAD1_CC"/>
    <property type="match status" value="1"/>
</dbReference>
<feature type="region of interest" description="Disordered" evidence="4">
    <location>
        <begin position="180"/>
        <end position="239"/>
    </location>
</feature>
<dbReference type="InterPro" id="IPR049258">
    <property type="entry name" value="ODAD1_CC"/>
</dbReference>
<evidence type="ECO:0000256" key="2">
    <source>
        <dbReference type="ARBA" id="ARBA00023054"/>
    </source>
</evidence>
<feature type="coiled-coil region" evidence="3">
    <location>
        <begin position="841"/>
        <end position="868"/>
    </location>
</feature>
<dbReference type="Gene3D" id="1.10.238.10">
    <property type="entry name" value="EF-hand"/>
    <property type="match status" value="1"/>
</dbReference>
<protein>
    <recommendedName>
        <fullName evidence="5">EF-hand domain-containing protein</fullName>
    </recommendedName>
</protein>
<feature type="compositionally biased region" description="Acidic residues" evidence="4">
    <location>
        <begin position="217"/>
        <end position="231"/>
    </location>
</feature>
<dbReference type="PROSITE" id="PS00018">
    <property type="entry name" value="EF_HAND_1"/>
    <property type="match status" value="1"/>
</dbReference>
<keyword evidence="7" id="KW-1185">Reference proteome</keyword>
<dbReference type="AlphaFoldDB" id="A0AB34J715"/>